<name>A0A3R5U439_9CLOT</name>
<proteinExistence type="predicted"/>
<dbReference type="KEGG" id="cmah:C1I91_05335"/>
<gene>
    <name evidence="1" type="ORF">C1I91_05335</name>
</gene>
<dbReference type="SUPFAM" id="SSF48452">
    <property type="entry name" value="TPR-like"/>
    <property type="match status" value="1"/>
</dbReference>
<dbReference type="EMBL" id="CP025746">
    <property type="protein sequence ID" value="QAA31134.1"/>
    <property type="molecule type" value="Genomic_DNA"/>
</dbReference>
<organism evidence="1 2">
    <name type="scientific">Clostridium manihotivorum</name>
    <dbReference type="NCBI Taxonomy" id="2320868"/>
    <lineage>
        <taxon>Bacteria</taxon>
        <taxon>Bacillati</taxon>
        <taxon>Bacillota</taxon>
        <taxon>Clostridia</taxon>
        <taxon>Eubacteriales</taxon>
        <taxon>Clostridiaceae</taxon>
        <taxon>Clostridium</taxon>
    </lineage>
</organism>
<sequence length="283" mass="33113">MNYKLYDYKIEKILIENQDFLCLVSQKSDPLSLFLKLGDKLNNKGKILDSYYCFKKAYELRINSDDDIKAKISICLSSLALKLNKVNEAYKILSEALNDNLYVPSYKKSKILLNYILVLKKLKRFDEALDNILFFESSFGVNNINLFNLLTLKANILKEKGFSKNAVEIHKLLFDSSSNTEEKLVACCNILSIYLEDSNSYKLKEYMEIIEDLTYDYRYYNNKLYEADIYFSLFQYYKFIKDIAEADKFYRLAYVSAVANNNYNIADSCINSCFYINTKLKLS</sequence>
<evidence type="ECO:0008006" key="3">
    <source>
        <dbReference type="Google" id="ProtNLM"/>
    </source>
</evidence>
<accession>A0A3R5U439</accession>
<dbReference type="Proteomes" id="UP000286268">
    <property type="component" value="Chromosome"/>
</dbReference>
<dbReference type="Gene3D" id="1.25.40.10">
    <property type="entry name" value="Tetratricopeptide repeat domain"/>
    <property type="match status" value="1"/>
</dbReference>
<keyword evidence="2" id="KW-1185">Reference proteome</keyword>
<reference evidence="1 2" key="1">
    <citation type="submission" date="2018-01" db="EMBL/GenBank/DDBJ databases">
        <title>Genome Sequencing and Assembly of Anaerobacter polyendosporus strain CT4.</title>
        <authorList>
            <person name="Tachaapaikoon C."/>
            <person name="Sutheeworapong S."/>
            <person name="Jenjaroenpun P."/>
            <person name="Wongsurawat T."/>
            <person name="Nookeaw I."/>
            <person name="Cheawchanlertfa P."/>
            <person name="Kosugi A."/>
            <person name="Cheevadhanarak S."/>
            <person name="Ratanakhanokchai K."/>
        </authorList>
    </citation>
    <scope>NUCLEOTIDE SEQUENCE [LARGE SCALE GENOMIC DNA]</scope>
    <source>
        <strain evidence="1 2">CT4</strain>
    </source>
</reference>
<dbReference type="InterPro" id="IPR011990">
    <property type="entry name" value="TPR-like_helical_dom_sf"/>
</dbReference>
<evidence type="ECO:0000313" key="1">
    <source>
        <dbReference type="EMBL" id="QAA31134.1"/>
    </source>
</evidence>
<dbReference type="AlphaFoldDB" id="A0A3R5U439"/>
<protein>
    <recommendedName>
        <fullName evidence="3">Tetratricopeptide repeat protein</fullName>
    </recommendedName>
</protein>
<dbReference type="RefSeq" id="WP_128211815.1">
    <property type="nucleotide sequence ID" value="NZ_CP025746.1"/>
</dbReference>
<evidence type="ECO:0000313" key="2">
    <source>
        <dbReference type="Proteomes" id="UP000286268"/>
    </source>
</evidence>